<keyword evidence="2" id="KW-1185">Reference proteome</keyword>
<protein>
    <recommendedName>
        <fullName evidence="3">Gas vesicle protein</fullName>
    </recommendedName>
</protein>
<dbReference type="Pfam" id="PF12732">
    <property type="entry name" value="YtxH"/>
    <property type="match status" value="1"/>
</dbReference>
<name>A0A2S1LHC2_9FLAO</name>
<evidence type="ECO:0000313" key="2">
    <source>
        <dbReference type="Proteomes" id="UP000244527"/>
    </source>
</evidence>
<dbReference type="RefSeq" id="WP_108742032.1">
    <property type="nucleotide sequence ID" value="NZ_CP020918.1"/>
</dbReference>
<gene>
    <name evidence="1" type="ORF">FFWV33_17125</name>
</gene>
<proteinExistence type="predicted"/>
<dbReference type="EMBL" id="CP020918">
    <property type="protein sequence ID" value="AWG23127.1"/>
    <property type="molecule type" value="Genomic_DNA"/>
</dbReference>
<dbReference type="OrthoDB" id="676025at2"/>
<organism evidence="1 2">
    <name type="scientific">Flavobacterium faecale</name>
    <dbReference type="NCBI Taxonomy" id="1355330"/>
    <lineage>
        <taxon>Bacteria</taxon>
        <taxon>Pseudomonadati</taxon>
        <taxon>Bacteroidota</taxon>
        <taxon>Flavobacteriia</taxon>
        <taxon>Flavobacteriales</taxon>
        <taxon>Flavobacteriaceae</taxon>
        <taxon>Flavobacterium</taxon>
    </lineage>
</organism>
<reference evidence="1 2" key="1">
    <citation type="submission" date="2017-04" db="EMBL/GenBank/DDBJ databases">
        <title>Compelte genome sequence of WV33.</title>
        <authorList>
            <person name="Lee P.C."/>
        </authorList>
    </citation>
    <scope>NUCLEOTIDE SEQUENCE [LARGE SCALE GENOMIC DNA]</scope>
    <source>
        <strain evidence="1 2">WV33</strain>
    </source>
</reference>
<evidence type="ECO:0000313" key="1">
    <source>
        <dbReference type="EMBL" id="AWG23127.1"/>
    </source>
</evidence>
<dbReference type="Proteomes" id="UP000244527">
    <property type="component" value="Chromosome"/>
</dbReference>
<accession>A0A2S1LHC2</accession>
<dbReference type="AlphaFoldDB" id="A0A2S1LHC2"/>
<dbReference type="KEGG" id="ffa:FFWV33_17125"/>
<dbReference type="InterPro" id="IPR024623">
    <property type="entry name" value="YtxH"/>
</dbReference>
<sequence length="91" mass="9994">MSTNKTVIVVLAATAIGTALGILFAPDKGCNTRKKIAKKSAQKSDEIKHKIDQLKDTLNDKYQTAIKKGEDLVDQASNDIHNIKDMNKQVL</sequence>
<evidence type="ECO:0008006" key="3">
    <source>
        <dbReference type="Google" id="ProtNLM"/>
    </source>
</evidence>